<dbReference type="Gene3D" id="3.40.30.10">
    <property type="entry name" value="Glutaredoxin"/>
    <property type="match status" value="3"/>
</dbReference>
<evidence type="ECO:0000256" key="1">
    <source>
        <dbReference type="ARBA" id="ARBA00022714"/>
    </source>
</evidence>
<dbReference type="InterPro" id="IPR033658">
    <property type="entry name" value="GRX_PICOT-like"/>
</dbReference>
<sequence>MEDITEYSNLEQIVINDKRPLVIVFHKADIPQCAQILELVSALESKLKSTAALSFAKVEFDAAKQLCLRFKVKELPTTLIIDETLNELSRIIGADSVQAAKSIQEIAEQSSERIQKRMLALIESAHVMLFMKGDSDAPKCKFSKQIIQILQEQKIDFQQYNILSDRAIRERLKVYANWPTFPQLYCKGEFIGGVDVVQELAENGTLRSELYGNEAMDLNSRLEALINENPIQLFMKGDRNYPQCGFSARIVSILDSEGIEYGTFDILSDPKVRQGLKEHSKWPTYPQLYANGELIGGLDVIAELSQLGQLHNELGIDPK</sequence>
<evidence type="ECO:0000256" key="4">
    <source>
        <dbReference type="ARBA" id="ARBA00023014"/>
    </source>
</evidence>
<keyword evidence="4" id="KW-0411">Iron-sulfur</keyword>
<evidence type="ECO:0000256" key="5">
    <source>
        <dbReference type="ARBA" id="ARBA00023284"/>
    </source>
</evidence>
<dbReference type="Pfam" id="PF00462">
    <property type="entry name" value="Glutaredoxin"/>
    <property type="match status" value="2"/>
</dbReference>
<dbReference type="InterPro" id="IPR002109">
    <property type="entry name" value="Glutaredoxin"/>
</dbReference>
<evidence type="ECO:0008006" key="9">
    <source>
        <dbReference type="Google" id="ProtNLM"/>
    </source>
</evidence>
<dbReference type="GO" id="GO:0005739">
    <property type="term" value="C:mitochondrion"/>
    <property type="evidence" value="ECO:0007669"/>
    <property type="project" value="UniProtKB-ARBA"/>
</dbReference>
<dbReference type="InterPro" id="IPR036249">
    <property type="entry name" value="Thioredoxin-like_sf"/>
</dbReference>
<dbReference type="PANTHER" id="PTHR10293:SF16">
    <property type="entry name" value="GLUTAREDOXIN-RELATED PROTEIN 5, MITOCHONDRIAL"/>
    <property type="match status" value="1"/>
</dbReference>
<evidence type="ECO:0000256" key="3">
    <source>
        <dbReference type="ARBA" id="ARBA00023004"/>
    </source>
</evidence>
<evidence type="ECO:0000313" key="8">
    <source>
        <dbReference type="EMBL" id="CAD8817612.1"/>
    </source>
</evidence>
<dbReference type="CDD" id="cd03028">
    <property type="entry name" value="GRX_PICOT_like"/>
    <property type="match status" value="2"/>
</dbReference>
<feature type="domain" description="Thioredoxin" evidence="6">
    <location>
        <begin position="7"/>
        <end position="96"/>
    </location>
</feature>
<dbReference type="EMBL" id="HBFP01002790">
    <property type="protein sequence ID" value="CAD8817612.1"/>
    <property type="molecule type" value="Transcribed_RNA"/>
</dbReference>
<name>A0A7S0ZCK5_9RHOD</name>
<accession>A0A7S0ZCK5</accession>
<protein>
    <recommendedName>
        <fullName evidence="9">Glutaredoxin</fullName>
    </recommendedName>
</protein>
<dbReference type="InterPro" id="IPR013766">
    <property type="entry name" value="Thioredoxin_domain"/>
</dbReference>
<feature type="domain" description="Glutaredoxin" evidence="7">
    <location>
        <begin position="232"/>
        <end position="295"/>
    </location>
</feature>
<dbReference type="AlphaFoldDB" id="A0A7S0ZCK5"/>
<evidence type="ECO:0000259" key="6">
    <source>
        <dbReference type="Pfam" id="PF00085"/>
    </source>
</evidence>
<evidence type="ECO:0000256" key="2">
    <source>
        <dbReference type="ARBA" id="ARBA00022723"/>
    </source>
</evidence>
<dbReference type="GO" id="GO:0051537">
    <property type="term" value="F:2 iron, 2 sulfur cluster binding"/>
    <property type="evidence" value="ECO:0007669"/>
    <property type="project" value="UniProtKB-KW"/>
</dbReference>
<dbReference type="PANTHER" id="PTHR10293">
    <property type="entry name" value="GLUTAREDOXIN FAMILY MEMBER"/>
    <property type="match status" value="1"/>
</dbReference>
<dbReference type="CDD" id="cd02947">
    <property type="entry name" value="TRX_family"/>
    <property type="match status" value="1"/>
</dbReference>
<dbReference type="PROSITE" id="PS51354">
    <property type="entry name" value="GLUTAREDOXIN_2"/>
    <property type="match status" value="2"/>
</dbReference>
<keyword evidence="2" id="KW-0479">Metal-binding</keyword>
<dbReference type="GO" id="GO:0046872">
    <property type="term" value="F:metal ion binding"/>
    <property type="evidence" value="ECO:0007669"/>
    <property type="project" value="UniProtKB-KW"/>
</dbReference>
<dbReference type="SUPFAM" id="SSF52833">
    <property type="entry name" value="Thioredoxin-like"/>
    <property type="match status" value="3"/>
</dbReference>
<proteinExistence type="predicted"/>
<keyword evidence="3" id="KW-0408">Iron</keyword>
<gene>
    <name evidence="8" type="ORF">TOLI1172_LOCUS2001</name>
</gene>
<evidence type="ECO:0000259" key="7">
    <source>
        <dbReference type="Pfam" id="PF00462"/>
    </source>
</evidence>
<feature type="domain" description="Glutaredoxin" evidence="7">
    <location>
        <begin position="127"/>
        <end position="191"/>
    </location>
</feature>
<keyword evidence="1" id="KW-0001">2Fe-2S</keyword>
<dbReference type="InterPro" id="IPR004480">
    <property type="entry name" value="Monothiol_GRX-rel"/>
</dbReference>
<dbReference type="FunFam" id="3.40.30.10:FF:000012">
    <property type="entry name" value="Monothiol glutaredoxin"/>
    <property type="match status" value="2"/>
</dbReference>
<dbReference type="Pfam" id="PF00085">
    <property type="entry name" value="Thioredoxin"/>
    <property type="match status" value="1"/>
</dbReference>
<organism evidence="8">
    <name type="scientific">Timspurckia oligopyrenoides</name>
    <dbReference type="NCBI Taxonomy" id="708627"/>
    <lineage>
        <taxon>Eukaryota</taxon>
        <taxon>Rhodophyta</taxon>
        <taxon>Bangiophyceae</taxon>
        <taxon>Porphyridiales</taxon>
        <taxon>Porphyridiaceae</taxon>
        <taxon>Timspurckia</taxon>
    </lineage>
</organism>
<keyword evidence="5" id="KW-0676">Redox-active center</keyword>
<reference evidence="8" key="1">
    <citation type="submission" date="2021-01" db="EMBL/GenBank/DDBJ databases">
        <authorList>
            <person name="Corre E."/>
            <person name="Pelletier E."/>
            <person name="Niang G."/>
            <person name="Scheremetjew M."/>
            <person name="Finn R."/>
            <person name="Kale V."/>
            <person name="Holt S."/>
            <person name="Cochrane G."/>
            <person name="Meng A."/>
            <person name="Brown T."/>
            <person name="Cohen L."/>
        </authorList>
    </citation>
    <scope>NUCLEOTIDE SEQUENCE</scope>
    <source>
        <strain evidence="8">CCMP3278</strain>
    </source>
</reference>